<dbReference type="PROSITE" id="PS51461">
    <property type="entry name" value="NC1_FIB"/>
    <property type="match status" value="1"/>
</dbReference>
<reference evidence="6 7" key="1">
    <citation type="submission" date="2022-05" db="EMBL/GenBank/DDBJ databases">
        <authorList>
            <consortium name="Genoscope - CEA"/>
            <person name="William W."/>
        </authorList>
    </citation>
    <scope>NUCLEOTIDE SEQUENCE [LARGE SCALE GENOMIC DNA]</scope>
</reference>
<keyword evidence="2" id="KW-0964">Secreted</keyword>
<dbReference type="GO" id="GO:0005576">
    <property type="term" value="C:extracellular region"/>
    <property type="evidence" value="ECO:0007669"/>
    <property type="project" value="UniProtKB-SubCell"/>
</dbReference>
<name>A0AAU9WYY4_9CNID</name>
<accession>A0AAU9WYY4</accession>
<dbReference type="GO" id="GO:0005201">
    <property type="term" value="F:extracellular matrix structural constituent"/>
    <property type="evidence" value="ECO:0007669"/>
    <property type="project" value="InterPro"/>
</dbReference>
<proteinExistence type="predicted"/>
<comment type="caution">
    <text evidence="6">The sequence shown here is derived from an EMBL/GenBank/DDBJ whole genome shotgun (WGS) entry which is preliminary data.</text>
</comment>
<evidence type="ECO:0000256" key="4">
    <source>
        <dbReference type="SAM" id="MobiDB-lite"/>
    </source>
</evidence>
<feature type="compositionally biased region" description="Polar residues" evidence="4">
    <location>
        <begin position="28"/>
        <end position="41"/>
    </location>
</feature>
<evidence type="ECO:0000313" key="6">
    <source>
        <dbReference type="EMBL" id="CAH3131049.1"/>
    </source>
</evidence>
<keyword evidence="3" id="KW-0176">Collagen</keyword>
<evidence type="ECO:0000256" key="1">
    <source>
        <dbReference type="ARBA" id="ARBA00004613"/>
    </source>
</evidence>
<dbReference type="Gene3D" id="2.60.120.1000">
    <property type="match status" value="1"/>
</dbReference>
<evidence type="ECO:0000256" key="2">
    <source>
        <dbReference type="ARBA" id="ARBA00022525"/>
    </source>
</evidence>
<evidence type="ECO:0000256" key="3">
    <source>
        <dbReference type="ARBA" id="ARBA00023119"/>
    </source>
</evidence>
<dbReference type="GO" id="GO:0005581">
    <property type="term" value="C:collagen trimer"/>
    <property type="evidence" value="ECO:0007669"/>
    <property type="project" value="UniProtKB-KW"/>
</dbReference>
<sequence>MGPPGQSLAEALAEMNTGEKGPPPYRLYSSQGSGKSQDSNNDVGAQLFKTVDIEFMISLLDRKIQTFRVQNGDLEHPARSCREIKLDHPESKSGEYTIDPNEGCSSDAVKVYCDFEKNATCVNPKKTKIVVDANETGPGQWTNEDEPIEYKLNSVQMTYLRLLSKSAFQEMSYSCANSHKSCMVDLKGDNEMVVNNLEKIDLDVTETSDNGNKKMKIEVSTAQQNNLPIVDWAPQSSVDSKLTFEIGPVCFKY</sequence>
<evidence type="ECO:0000259" key="5">
    <source>
        <dbReference type="PROSITE" id="PS51461"/>
    </source>
</evidence>
<evidence type="ECO:0000313" key="7">
    <source>
        <dbReference type="Proteomes" id="UP001159428"/>
    </source>
</evidence>
<protein>
    <recommendedName>
        <fullName evidence="5">Fibrillar collagen NC1 domain-containing protein</fullName>
    </recommendedName>
</protein>
<keyword evidence="7" id="KW-1185">Reference proteome</keyword>
<dbReference type="Proteomes" id="UP001159428">
    <property type="component" value="Unassembled WGS sequence"/>
</dbReference>
<dbReference type="InterPro" id="IPR000885">
    <property type="entry name" value="Fib_collagen_C"/>
</dbReference>
<dbReference type="AlphaFoldDB" id="A0AAU9WYY4"/>
<dbReference type="SMART" id="SM00038">
    <property type="entry name" value="COLFI"/>
    <property type="match status" value="1"/>
</dbReference>
<feature type="region of interest" description="Disordered" evidence="4">
    <location>
        <begin position="1"/>
        <end position="41"/>
    </location>
</feature>
<dbReference type="EMBL" id="CALNXJ010000025">
    <property type="protein sequence ID" value="CAH3131049.1"/>
    <property type="molecule type" value="Genomic_DNA"/>
</dbReference>
<comment type="subcellular location">
    <subcellularLocation>
        <location evidence="1">Secreted</location>
    </subcellularLocation>
</comment>
<dbReference type="NCBIfam" id="NF040941">
    <property type="entry name" value="GGGWT_bact"/>
    <property type="match status" value="1"/>
</dbReference>
<feature type="domain" description="Fibrillar collagen NC1" evidence="5">
    <location>
        <begin position="51"/>
        <end position="252"/>
    </location>
</feature>
<gene>
    <name evidence="6" type="ORF">PMEA_00014101</name>
</gene>
<dbReference type="Pfam" id="PF01410">
    <property type="entry name" value="COLFI"/>
    <property type="match status" value="1"/>
</dbReference>
<organism evidence="6 7">
    <name type="scientific">Pocillopora meandrina</name>
    <dbReference type="NCBI Taxonomy" id="46732"/>
    <lineage>
        <taxon>Eukaryota</taxon>
        <taxon>Metazoa</taxon>
        <taxon>Cnidaria</taxon>
        <taxon>Anthozoa</taxon>
        <taxon>Hexacorallia</taxon>
        <taxon>Scleractinia</taxon>
        <taxon>Astrocoeniina</taxon>
        <taxon>Pocilloporidae</taxon>
        <taxon>Pocillopora</taxon>
    </lineage>
</organism>